<feature type="domain" description="Smr" evidence="1">
    <location>
        <begin position="119"/>
        <end position="197"/>
    </location>
</feature>
<dbReference type="Pfam" id="PF01713">
    <property type="entry name" value="Smr"/>
    <property type="match status" value="1"/>
</dbReference>
<dbReference type="Gene3D" id="3.30.1370.110">
    <property type="match status" value="1"/>
</dbReference>
<dbReference type="RefSeq" id="WP_182122449.1">
    <property type="nucleotide sequence ID" value="NZ_CP059567.1"/>
</dbReference>
<dbReference type="EMBL" id="CP059567">
    <property type="protein sequence ID" value="QMT40852.1"/>
    <property type="molecule type" value="Genomic_DNA"/>
</dbReference>
<dbReference type="Proteomes" id="UP000514752">
    <property type="component" value="Chromosome"/>
</dbReference>
<proteinExistence type="predicted"/>
<dbReference type="SUPFAM" id="SSF160443">
    <property type="entry name" value="SMR domain-like"/>
    <property type="match status" value="1"/>
</dbReference>
<evidence type="ECO:0000259" key="1">
    <source>
        <dbReference type="PROSITE" id="PS50828"/>
    </source>
</evidence>
<dbReference type="AlphaFoldDB" id="A0A7D7SHG0"/>
<sequence length="203" mass="22849">MEQSFQDVLKELGKQAKQERAAEAERLAAERKARVEDVDFTAAVGAVVPLKSSNRAVLPRDTSPIKRRAQPEEGLEEADYFYVGDQSWDEPPRVFSKNGRGEDDIRRLLGGHWPVVAKLDLHGYRQESAQQVLNEFVAYVQKRGVCAEIVHGSGLGSRGFTPVLKTLVRRWLMEHPEVLAYAEPHRHNDGAVRILLRKSRQGG</sequence>
<protein>
    <submittedName>
        <fullName evidence="2">Smr/MutS family protein</fullName>
    </submittedName>
</protein>
<dbReference type="InterPro" id="IPR002625">
    <property type="entry name" value="Smr_dom"/>
</dbReference>
<name>A0A7D7SHG0_9NEIS</name>
<evidence type="ECO:0000313" key="3">
    <source>
        <dbReference type="Proteomes" id="UP000514752"/>
    </source>
</evidence>
<organism evidence="2 3">
    <name type="scientific">Neisseria shayeganii</name>
    <dbReference type="NCBI Taxonomy" id="607712"/>
    <lineage>
        <taxon>Bacteria</taxon>
        <taxon>Pseudomonadati</taxon>
        <taxon>Pseudomonadota</taxon>
        <taxon>Betaproteobacteria</taxon>
        <taxon>Neisseriales</taxon>
        <taxon>Neisseriaceae</taxon>
        <taxon>Neisseria</taxon>
    </lineage>
</organism>
<dbReference type="SMART" id="SM00463">
    <property type="entry name" value="SMR"/>
    <property type="match status" value="1"/>
</dbReference>
<reference evidence="2 3" key="1">
    <citation type="submission" date="2020-07" db="EMBL/GenBank/DDBJ databases">
        <title>Genomic diversity of species in the Neisseriaceae family.</title>
        <authorList>
            <person name="Vincent A.T."/>
            <person name="Bernet E."/>
            <person name="Veyrier F.J."/>
        </authorList>
    </citation>
    <scope>NUCLEOTIDE SEQUENCE [LARGE SCALE GENOMIC DNA]</scope>
    <source>
        <strain evidence="2 3">DSM 22244</strain>
    </source>
</reference>
<dbReference type="PROSITE" id="PS50828">
    <property type="entry name" value="SMR"/>
    <property type="match status" value="1"/>
</dbReference>
<dbReference type="KEGG" id="nsg:H3L94_01995"/>
<dbReference type="PANTHER" id="PTHR35562:SF2">
    <property type="entry name" value="DNA ENDONUCLEASE SMRA-RELATED"/>
    <property type="match status" value="1"/>
</dbReference>
<dbReference type="InterPro" id="IPR036063">
    <property type="entry name" value="Smr_dom_sf"/>
</dbReference>
<evidence type="ECO:0000313" key="2">
    <source>
        <dbReference type="EMBL" id="QMT40852.1"/>
    </source>
</evidence>
<accession>A0A7D7SHG0</accession>
<dbReference type="PANTHER" id="PTHR35562">
    <property type="entry name" value="DNA ENDONUCLEASE SMRA-RELATED"/>
    <property type="match status" value="1"/>
</dbReference>
<gene>
    <name evidence="2" type="ORF">H3L94_01995</name>
</gene>